<dbReference type="AlphaFoldDB" id="A0A4Z2G9B0"/>
<reference evidence="1 2" key="1">
    <citation type="submission" date="2019-03" db="EMBL/GenBank/DDBJ databases">
        <title>First draft genome of Liparis tanakae, snailfish: a comprehensive survey of snailfish specific genes.</title>
        <authorList>
            <person name="Kim W."/>
            <person name="Song I."/>
            <person name="Jeong J.-H."/>
            <person name="Kim D."/>
            <person name="Kim S."/>
            <person name="Ryu S."/>
            <person name="Song J.Y."/>
            <person name="Lee S.K."/>
        </authorList>
    </citation>
    <scope>NUCLEOTIDE SEQUENCE [LARGE SCALE GENOMIC DNA]</scope>
    <source>
        <tissue evidence="1">Muscle</tissue>
    </source>
</reference>
<gene>
    <name evidence="1" type="ORF">EYF80_039715</name>
</gene>
<name>A0A4Z2G9B0_9TELE</name>
<comment type="caution">
    <text evidence="1">The sequence shown here is derived from an EMBL/GenBank/DDBJ whole genome shotgun (WGS) entry which is preliminary data.</text>
</comment>
<sequence length="91" mass="9895">MTRHTICFQSVYSHCTPSVGLGFEGDGSCGNHVFSIFIGGHGEQELLVERLLQQLENGPAVAVVGQISTNPQARVRPEGVRVFLLREESLS</sequence>
<organism evidence="1 2">
    <name type="scientific">Liparis tanakae</name>
    <name type="common">Tanaka's snailfish</name>
    <dbReference type="NCBI Taxonomy" id="230148"/>
    <lineage>
        <taxon>Eukaryota</taxon>
        <taxon>Metazoa</taxon>
        <taxon>Chordata</taxon>
        <taxon>Craniata</taxon>
        <taxon>Vertebrata</taxon>
        <taxon>Euteleostomi</taxon>
        <taxon>Actinopterygii</taxon>
        <taxon>Neopterygii</taxon>
        <taxon>Teleostei</taxon>
        <taxon>Neoteleostei</taxon>
        <taxon>Acanthomorphata</taxon>
        <taxon>Eupercaria</taxon>
        <taxon>Perciformes</taxon>
        <taxon>Cottioidei</taxon>
        <taxon>Cottales</taxon>
        <taxon>Liparidae</taxon>
        <taxon>Liparis</taxon>
    </lineage>
</organism>
<keyword evidence="2" id="KW-1185">Reference proteome</keyword>
<evidence type="ECO:0000313" key="1">
    <source>
        <dbReference type="EMBL" id="TNN50109.1"/>
    </source>
</evidence>
<proteinExistence type="predicted"/>
<protein>
    <submittedName>
        <fullName evidence="1">Uncharacterized protein</fullName>
    </submittedName>
</protein>
<evidence type="ECO:0000313" key="2">
    <source>
        <dbReference type="Proteomes" id="UP000314294"/>
    </source>
</evidence>
<accession>A0A4Z2G9B0</accession>
<dbReference type="Proteomes" id="UP000314294">
    <property type="component" value="Unassembled WGS sequence"/>
</dbReference>
<dbReference type="EMBL" id="SRLO01000631">
    <property type="protein sequence ID" value="TNN50109.1"/>
    <property type="molecule type" value="Genomic_DNA"/>
</dbReference>